<comment type="caution">
    <text evidence="8">The sequence shown here is derived from an EMBL/GenBank/DDBJ whole genome shotgun (WGS) entry which is preliminary data.</text>
</comment>
<keyword evidence="2" id="KW-0121">Carboxypeptidase</keyword>
<keyword evidence="5" id="KW-0720">Serine protease</keyword>
<dbReference type="EMBL" id="JADFAQ010000006">
    <property type="protein sequence ID" value="MBE5727828.1"/>
    <property type="molecule type" value="Genomic_DNA"/>
</dbReference>
<protein>
    <submittedName>
        <fullName evidence="8">LD-carboxypeptidase</fullName>
    </submittedName>
</protein>
<evidence type="ECO:0000256" key="4">
    <source>
        <dbReference type="ARBA" id="ARBA00022801"/>
    </source>
</evidence>
<name>A0A8T3V075_9ARCH</name>
<dbReference type="InterPro" id="IPR029062">
    <property type="entry name" value="Class_I_gatase-like"/>
</dbReference>
<dbReference type="GO" id="GO:0008236">
    <property type="term" value="F:serine-type peptidase activity"/>
    <property type="evidence" value="ECO:0007669"/>
    <property type="project" value="UniProtKB-KW"/>
</dbReference>
<dbReference type="PANTHER" id="PTHR30237">
    <property type="entry name" value="MURAMOYLTETRAPEPTIDE CARBOXYPEPTIDASE"/>
    <property type="match status" value="1"/>
</dbReference>
<evidence type="ECO:0000313" key="9">
    <source>
        <dbReference type="Proteomes" id="UP000763484"/>
    </source>
</evidence>
<dbReference type="Gene3D" id="3.50.30.60">
    <property type="entry name" value="LD-carboxypeptidase A C-terminal domain-like"/>
    <property type="match status" value="1"/>
</dbReference>
<dbReference type="GO" id="GO:0006508">
    <property type="term" value="P:proteolysis"/>
    <property type="evidence" value="ECO:0007669"/>
    <property type="project" value="UniProtKB-KW"/>
</dbReference>
<proteinExistence type="inferred from homology"/>
<dbReference type="Pfam" id="PF17676">
    <property type="entry name" value="Peptidase_S66C"/>
    <property type="match status" value="1"/>
</dbReference>
<sequence length="308" mass="33960">MVIKAPKLKDKANIRIIAPASPPDMKVLSAGINILKKAGYTVSLGNNLRRLVQKADLAAPDKDRAEELNTAFKDPSVDAIFCARGGYGSTRIVPLVDYDAIKDHPKIFMGYSDITSLHLAIHKFTNLITFHGPMPGADLDEMKKPSFASFIKVLRGESNDIFSNVEKIIKYVVPGTAEGISEGTNISTFASLIGTDYMPDLKGKIAFFEDIATTSSDVDRYLFRLKLGKMLDKFNGFVFGDFTDIPKSEEPLPAIEEIIQDYMLDLKKPSLYGLPFGHGDDQMLIPLNAKVKISSEEPSLQLLEEVVN</sequence>
<comment type="similarity">
    <text evidence="1">Belongs to the peptidase S66 family.</text>
</comment>
<dbReference type="GO" id="GO:0004180">
    <property type="term" value="F:carboxypeptidase activity"/>
    <property type="evidence" value="ECO:0007669"/>
    <property type="project" value="UniProtKB-KW"/>
</dbReference>
<dbReference type="CDD" id="cd07025">
    <property type="entry name" value="Peptidase_S66"/>
    <property type="match status" value="1"/>
</dbReference>
<evidence type="ECO:0000259" key="6">
    <source>
        <dbReference type="Pfam" id="PF02016"/>
    </source>
</evidence>
<dbReference type="Pfam" id="PF02016">
    <property type="entry name" value="Peptidase_S66"/>
    <property type="match status" value="1"/>
</dbReference>
<evidence type="ECO:0000256" key="5">
    <source>
        <dbReference type="ARBA" id="ARBA00022825"/>
    </source>
</evidence>
<feature type="domain" description="LD-carboxypeptidase N-terminal" evidence="6">
    <location>
        <begin position="14"/>
        <end position="132"/>
    </location>
</feature>
<dbReference type="InterPro" id="IPR027461">
    <property type="entry name" value="Carboxypeptidase_A_C_sf"/>
</dbReference>
<dbReference type="PIRSF" id="PIRSF028757">
    <property type="entry name" value="LD-carboxypeptidase"/>
    <property type="match status" value="1"/>
</dbReference>
<dbReference type="InterPro" id="IPR040449">
    <property type="entry name" value="Peptidase_S66_N"/>
</dbReference>
<reference evidence="8 9" key="1">
    <citation type="submission" date="2020-09" db="EMBL/GenBank/DDBJ databases">
        <title>Genomic characterization of a novel Parvarchaeota family in acid mine drainage sediments.</title>
        <authorList>
            <person name="Luo Z.-H."/>
        </authorList>
    </citation>
    <scope>NUCLEOTIDE SEQUENCE [LARGE SCALE GENOMIC DNA]</scope>
    <source>
        <strain evidence="8">TL1-5_bins.178</strain>
    </source>
</reference>
<keyword evidence="3" id="KW-0645">Protease</keyword>
<dbReference type="PANTHER" id="PTHR30237:SF2">
    <property type="entry name" value="MUREIN TETRAPEPTIDE CARBOXYPEPTIDASE"/>
    <property type="match status" value="1"/>
</dbReference>
<dbReference type="SUPFAM" id="SSF52317">
    <property type="entry name" value="Class I glutamine amidotransferase-like"/>
    <property type="match status" value="1"/>
</dbReference>
<dbReference type="InterPro" id="IPR027478">
    <property type="entry name" value="LdcA_N"/>
</dbReference>
<accession>A0A8T3V075</accession>
<dbReference type="InterPro" id="IPR040921">
    <property type="entry name" value="Peptidase_S66C"/>
</dbReference>
<evidence type="ECO:0000256" key="3">
    <source>
        <dbReference type="ARBA" id="ARBA00022670"/>
    </source>
</evidence>
<evidence type="ECO:0000313" key="8">
    <source>
        <dbReference type="EMBL" id="MBE5727828.1"/>
    </source>
</evidence>
<dbReference type="SUPFAM" id="SSF141986">
    <property type="entry name" value="LD-carboxypeptidase A C-terminal domain-like"/>
    <property type="match status" value="1"/>
</dbReference>
<gene>
    <name evidence="8" type="ORF">IHE50_00200</name>
</gene>
<evidence type="ECO:0000259" key="7">
    <source>
        <dbReference type="Pfam" id="PF17676"/>
    </source>
</evidence>
<organism evidence="8 9">
    <name type="scientific">Candidatus Acidifodinimicrobium mancum</name>
    <dbReference type="NCBI Taxonomy" id="2898728"/>
    <lineage>
        <taxon>Archaea</taxon>
        <taxon>Candidatus Parvarchaeota</taxon>
        <taxon>Candidatus Acidifodinimicrobiaceae</taxon>
        <taxon>Candidatus Acidifodinimicrobium</taxon>
    </lineage>
</organism>
<dbReference type="Gene3D" id="3.40.50.10740">
    <property type="entry name" value="Class I glutamine amidotransferase-like"/>
    <property type="match status" value="1"/>
</dbReference>
<dbReference type="Proteomes" id="UP000763484">
    <property type="component" value="Unassembled WGS sequence"/>
</dbReference>
<dbReference type="AlphaFoldDB" id="A0A8T3V075"/>
<dbReference type="InterPro" id="IPR003507">
    <property type="entry name" value="S66_fam"/>
</dbReference>
<feature type="domain" description="LD-carboxypeptidase C-terminal" evidence="7">
    <location>
        <begin position="178"/>
        <end position="293"/>
    </location>
</feature>
<keyword evidence="4" id="KW-0378">Hydrolase</keyword>
<evidence type="ECO:0000256" key="1">
    <source>
        <dbReference type="ARBA" id="ARBA00010233"/>
    </source>
</evidence>
<evidence type="ECO:0000256" key="2">
    <source>
        <dbReference type="ARBA" id="ARBA00022645"/>
    </source>
</evidence>